<protein>
    <submittedName>
        <fullName evidence="2">Uncharacterized protein</fullName>
    </submittedName>
</protein>
<keyword evidence="3" id="KW-1185">Reference proteome</keyword>
<evidence type="ECO:0000313" key="2">
    <source>
        <dbReference type="EMBL" id="MDY7227048.1"/>
    </source>
</evidence>
<comment type="caution">
    <text evidence="2">The sequence shown here is derived from an EMBL/GenBank/DDBJ whole genome shotgun (WGS) entry which is preliminary data.</text>
</comment>
<dbReference type="RefSeq" id="WP_321545764.1">
    <property type="nucleotide sequence ID" value="NZ_JAXIVS010000003.1"/>
</dbReference>
<evidence type="ECO:0000256" key="1">
    <source>
        <dbReference type="SAM" id="MobiDB-lite"/>
    </source>
</evidence>
<name>A0ABU5H0R5_9BACT</name>
<organism evidence="2 3">
    <name type="scientific">Hyalangium rubrum</name>
    <dbReference type="NCBI Taxonomy" id="3103134"/>
    <lineage>
        <taxon>Bacteria</taxon>
        <taxon>Pseudomonadati</taxon>
        <taxon>Myxococcota</taxon>
        <taxon>Myxococcia</taxon>
        <taxon>Myxococcales</taxon>
        <taxon>Cystobacterineae</taxon>
        <taxon>Archangiaceae</taxon>
        <taxon>Hyalangium</taxon>
    </lineage>
</organism>
<feature type="region of interest" description="Disordered" evidence="1">
    <location>
        <begin position="64"/>
        <end position="96"/>
    </location>
</feature>
<evidence type="ECO:0000313" key="3">
    <source>
        <dbReference type="Proteomes" id="UP001291309"/>
    </source>
</evidence>
<feature type="region of interest" description="Disordered" evidence="1">
    <location>
        <begin position="218"/>
        <end position="247"/>
    </location>
</feature>
<dbReference type="Proteomes" id="UP001291309">
    <property type="component" value="Unassembled WGS sequence"/>
</dbReference>
<gene>
    <name evidence="2" type="ORF">SYV04_11630</name>
</gene>
<proteinExistence type="predicted"/>
<accession>A0ABU5H0R5</accession>
<reference evidence="2 3" key="1">
    <citation type="submission" date="2023-12" db="EMBL/GenBank/DDBJ databases">
        <title>the genome sequence of Hyalangium sp. s54d21.</title>
        <authorList>
            <person name="Zhang X."/>
        </authorList>
    </citation>
    <scope>NUCLEOTIDE SEQUENCE [LARGE SCALE GENOMIC DNA]</scope>
    <source>
        <strain evidence="3">s54d21</strain>
    </source>
</reference>
<sequence length="404" mass="41534">MKAGLVKLKGFSGRSTFVRGPAPKAKAANLQAPQGTARAESPFKAKVKGAVARLGAAVTGTAGKALTGGPQAAKAKAISGPAPRREDAPTVSPVRNVGDAFTQGTQAWGNTTAKMGRAPNLSRLPNHVLSTNQEVARGPQRAQFEAVRAGLEQRYGRIHTDLDVHSRNYSTQGNLDRYRGRVVHVFVPENGLRLHGPDGSPTTTKKEMDVARRVEFHGPGVQNVGGKPQIANRLGPAPETPRTPDTARQGLERAGAGLNAGGFLFAAGNAIANAPRQVGETFNSLRNGDVAGALHSGGQVAQHAANLVATGAQVVADFGQRVVPSVARTAGRFVPGANVAIAALDTAQAVRSWSDPNTSIGKKWGDSITAAGSVVAALPIPGASLVGGGIATVSSFLTGWLAPK</sequence>
<dbReference type="EMBL" id="JAXIVS010000003">
    <property type="protein sequence ID" value="MDY7227048.1"/>
    <property type="molecule type" value="Genomic_DNA"/>
</dbReference>